<evidence type="ECO:0000313" key="2">
    <source>
        <dbReference type="Proteomes" id="UP000663841"/>
    </source>
</evidence>
<dbReference type="Proteomes" id="UP000663841">
    <property type="component" value="Unassembled WGS sequence"/>
</dbReference>
<sequence length="139" mass="15852">TSYLLRAHFFNHNKISSSYRECYFMHFQLLGQTTLSIPPSVLALCFHQPRNQRTVLVLDRHKGLIDSCTPSVYFPLPEQQTRVAKRAQSDMSSGQANPVGYSMPLPPWYTPGVYQDSCICNYIPSTYCNVSGTKLYHLI</sequence>
<dbReference type="EMBL" id="CAJMWW010000114">
    <property type="protein sequence ID" value="CAE6445941.1"/>
    <property type="molecule type" value="Genomic_DNA"/>
</dbReference>
<reference evidence="1" key="1">
    <citation type="submission" date="2021-01" db="EMBL/GenBank/DDBJ databases">
        <authorList>
            <person name="Kaushik A."/>
        </authorList>
    </citation>
    <scope>NUCLEOTIDE SEQUENCE</scope>
    <source>
        <strain evidence="1">AG3-T5</strain>
    </source>
</reference>
<organism evidence="1 2">
    <name type="scientific">Rhizoctonia solani</name>
    <dbReference type="NCBI Taxonomy" id="456999"/>
    <lineage>
        <taxon>Eukaryota</taxon>
        <taxon>Fungi</taxon>
        <taxon>Dikarya</taxon>
        <taxon>Basidiomycota</taxon>
        <taxon>Agaricomycotina</taxon>
        <taxon>Agaricomycetes</taxon>
        <taxon>Cantharellales</taxon>
        <taxon>Ceratobasidiaceae</taxon>
        <taxon>Rhizoctonia</taxon>
    </lineage>
</organism>
<evidence type="ECO:0000313" key="1">
    <source>
        <dbReference type="EMBL" id="CAE6445941.1"/>
    </source>
</evidence>
<name>A0A8H3B275_9AGAM</name>
<proteinExistence type="predicted"/>
<gene>
    <name evidence="1" type="ORF">RDB_LOCUS111554</name>
</gene>
<accession>A0A8H3B275</accession>
<comment type="caution">
    <text evidence="1">The sequence shown here is derived from an EMBL/GenBank/DDBJ whole genome shotgun (WGS) entry which is preliminary data.</text>
</comment>
<protein>
    <submittedName>
        <fullName evidence="1">Uncharacterized protein</fullName>
    </submittedName>
</protein>
<dbReference type="AlphaFoldDB" id="A0A8H3B275"/>
<feature type="non-terminal residue" evidence="1">
    <location>
        <position position="1"/>
    </location>
</feature>